<dbReference type="SUPFAM" id="SSF52047">
    <property type="entry name" value="RNI-like"/>
    <property type="match status" value="1"/>
</dbReference>
<proteinExistence type="predicted"/>
<gene>
    <name evidence="2" type="ORF">HDU87_000649</name>
</gene>
<keyword evidence="3" id="KW-1185">Reference proteome</keyword>
<reference evidence="2" key="1">
    <citation type="submission" date="2020-05" db="EMBL/GenBank/DDBJ databases">
        <title>Phylogenomic resolution of chytrid fungi.</title>
        <authorList>
            <person name="Stajich J.E."/>
            <person name="Amses K."/>
            <person name="Simmons R."/>
            <person name="Seto K."/>
            <person name="Myers J."/>
            <person name="Bonds A."/>
            <person name="Quandt C.A."/>
            <person name="Barry K."/>
            <person name="Liu P."/>
            <person name="Grigoriev I."/>
            <person name="Longcore J.E."/>
            <person name="James T.Y."/>
        </authorList>
    </citation>
    <scope>NUCLEOTIDE SEQUENCE</scope>
    <source>
        <strain evidence="2">JEL0379</strain>
    </source>
</reference>
<dbReference type="EMBL" id="JADGJQ010000108">
    <property type="protein sequence ID" value="KAJ3169374.1"/>
    <property type="molecule type" value="Genomic_DNA"/>
</dbReference>
<comment type="caution">
    <text evidence="2">The sequence shown here is derived from an EMBL/GenBank/DDBJ whole genome shotgun (WGS) entry which is preliminary data.</text>
</comment>
<dbReference type="Proteomes" id="UP001212152">
    <property type="component" value="Unassembled WGS sequence"/>
</dbReference>
<dbReference type="Gene3D" id="3.80.10.10">
    <property type="entry name" value="Ribonuclease Inhibitor"/>
    <property type="match status" value="1"/>
</dbReference>
<organism evidence="2 3">
    <name type="scientific">Geranomyces variabilis</name>
    <dbReference type="NCBI Taxonomy" id="109894"/>
    <lineage>
        <taxon>Eukaryota</taxon>
        <taxon>Fungi</taxon>
        <taxon>Fungi incertae sedis</taxon>
        <taxon>Chytridiomycota</taxon>
        <taxon>Chytridiomycota incertae sedis</taxon>
        <taxon>Chytridiomycetes</taxon>
        <taxon>Spizellomycetales</taxon>
        <taxon>Powellomycetaceae</taxon>
        <taxon>Geranomyces</taxon>
    </lineage>
</organism>
<dbReference type="AlphaFoldDB" id="A0AAD5XJC8"/>
<dbReference type="InterPro" id="IPR032675">
    <property type="entry name" value="LRR_dom_sf"/>
</dbReference>
<name>A0AAD5XJC8_9FUNG</name>
<evidence type="ECO:0000256" key="1">
    <source>
        <dbReference type="SAM" id="MobiDB-lite"/>
    </source>
</evidence>
<accession>A0AAD5XJC8</accession>
<sequence>MSTRTSLRASSKTSASTVAGSPTLTLETVALLKGDGLKLAGKQAGIHPVPKKVGDQRKALREHLSGNAAEAGLMEQLGHPGLDGGQRRPMTDEEIRIAASCPRLPPEIIQHIFTGPVLDELAAVRYDAWESQALAKVPHFSSKHLPFSNILRQACRGFNKQVLDLIATARRQSFQVSWDAASGLPSVAAAALRTAFSLQTSPPSSPQGSSTQPPPLEAILAAAPNVRRLSVEGALDNLLWELAPRLCPGVLTLKLPSCNLFGLHSTAIQSALHTWHHAGFGGLRNIHLSSFGGGIDEQQADLLTSLCPRLVTLGGVHRLSFGHGNAKVPKQSRRLTLQKILRACPDLKELTITEAEDDPPDIYSGLDALLSGHCPHLRNLRLNKGAGRENGFAKFDSLLRMPRLADVSILDYNLTTAQLVSLFRVPEGGNRRVCVSPSVHPVVVLDFIEALHAEISATLSDRGRVGLLPVSTGGRTHLTLYWDWDEEVYEEIEAALVDLHSTAAAGGCKFSNYVPDDRDWSNRDERSQVQIWLG</sequence>
<protein>
    <submittedName>
        <fullName evidence="2">Uncharacterized protein</fullName>
    </submittedName>
</protein>
<evidence type="ECO:0000313" key="3">
    <source>
        <dbReference type="Proteomes" id="UP001212152"/>
    </source>
</evidence>
<evidence type="ECO:0000313" key="2">
    <source>
        <dbReference type="EMBL" id="KAJ3169374.1"/>
    </source>
</evidence>
<feature type="region of interest" description="Disordered" evidence="1">
    <location>
        <begin position="1"/>
        <end position="20"/>
    </location>
</feature>